<dbReference type="PANTHER" id="PTHR10642:SF25">
    <property type="entry name" value="RNASE H TYPE-1 DOMAIN-CONTAINING PROTEIN"/>
    <property type="match status" value="1"/>
</dbReference>
<comment type="similarity">
    <text evidence="1">Belongs to the RNase H family.</text>
</comment>
<dbReference type="SUPFAM" id="SSF55658">
    <property type="entry name" value="L9 N-domain-like"/>
    <property type="match status" value="1"/>
</dbReference>
<dbReference type="OMA" id="SINCMET"/>
<organism evidence="3 4">
    <name type="scientific">Conidiobolus coronatus (strain ATCC 28846 / CBS 209.66 / NRRL 28638)</name>
    <name type="common">Delacroixia coronata</name>
    <dbReference type="NCBI Taxonomy" id="796925"/>
    <lineage>
        <taxon>Eukaryota</taxon>
        <taxon>Fungi</taxon>
        <taxon>Fungi incertae sedis</taxon>
        <taxon>Zoopagomycota</taxon>
        <taxon>Entomophthoromycotina</taxon>
        <taxon>Entomophthoromycetes</taxon>
        <taxon>Entomophthorales</taxon>
        <taxon>Ancylistaceae</taxon>
        <taxon>Conidiobolus</taxon>
    </lineage>
</organism>
<protein>
    <submittedName>
        <fullName evidence="3">Ribonuclease H-like protein</fullName>
    </submittedName>
</protein>
<reference evidence="3 4" key="1">
    <citation type="journal article" date="2015" name="Genome Biol. Evol.">
        <title>Phylogenomic analyses indicate that early fungi evolved digesting cell walls of algal ancestors of land plants.</title>
        <authorList>
            <person name="Chang Y."/>
            <person name="Wang S."/>
            <person name="Sekimoto S."/>
            <person name="Aerts A.L."/>
            <person name="Choi C."/>
            <person name="Clum A."/>
            <person name="LaButti K.M."/>
            <person name="Lindquist E.A."/>
            <person name="Yee Ngan C."/>
            <person name="Ohm R.A."/>
            <person name="Salamov A.A."/>
            <person name="Grigoriev I.V."/>
            <person name="Spatafora J.W."/>
            <person name="Berbee M.L."/>
        </authorList>
    </citation>
    <scope>NUCLEOTIDE SEQUENCE [LARGE SCALE GENOMIC DNA]</scope>
    <source>
        <strain evidence="3 4">NRRL 28638</strain>
    </source>
</reference>
<dbReference type="InterPro" id="IPR011320">
    <property type="entry name" value="RNase_H1_N"/>
</dbReference>
<evidence type="ECO:0000259" key="2">
    <source>
        <dbReference type="PROSITE" id="PS50879"/>
    </source>
</evidence>
<evidence type="ECO:0000256" key="1">
    <source>
        <dbReference type="ARBA" id="ARBA00005300"/>
    </source>
</evidence>
<name>A0A137PAI6_CONC2</name>
<proteinExistence type="inferred from homology"/>
<dbReference type="InterPro" id="IPR012337">
    <property type="entry name" value="RNaseH-like_sf"/>
</dbReference>
<dbReference type="InterPro" id="IPR009027">
    <property type="entry name" value="Ribosomal_bL9/RNase_H1_N"/>
</dbReference>
<dbReference type="PANTHER" id="PTHR10642">
    <property type="entry name" value="RIBONUCLEASE H1"/>
    <property type="match status" value="1"/>
</dbReference>
<dbReference type="Gene3D" id="3.30.420.10">
    <property type="entry name" value="Ribonuclease H-like superfamily/Ribonuclease H"/>
    <property type="match status" value="1"/>
</dbReference>
<feature type="domain" description="RNase H type-1" evidence="2">
    <location>
        <begin position="85"/>
        <end position="234"/>
    </location>
</feature>
<sequence>MVYFAVKRGHKVGIYSRKSDLDKQIKNFSNPCYKLFNNLEDAKSFITEPPKPPFTIEKCTCCGFDQYNDGRMVNYEELKLHQESLATPIVIYTDGSIYNLDKKIGAGFGIYYGENDPNNVGLPMSEVTLKGPKTILRAEICGILYSLQALENNPHKKLLYKTDNKQVVHVLTKALSTWVNTHWKGGGVSNQDLWERCHLLMTRRTSRVSVEFVKGHNGELGNEEADKLARVGSGIDYENQLKYT</sequence>
<dbReference type="InterPro" id="IPR037056">
    <property type="entry name" value="RNase_H1_N_sf"/>
</dbReference>
<dbReference type="SUPFAM" id="SSF53098">
    <property type="entry name" value="Ribonuclease H-like"/>
    <property type="match status" value="1"/>
</dbReference>
<dbReference type="CDD" id="cd09280">
    <property type="entry name" value="RNase_HI_eukaryote_like"/>
    <property type="match status" value="1"/>
</dbReference>
<dbReference type="GO" id="GO:0004523">
    <property type="term" value="F:RNA-DNA hybrid ribonuclease activity"/>
    <property type="evidence" value="ECO:0007669"/>
    <property type="project" value="InterPro"/>
</dbReference>
<dbReference type="InterPro" id="IPR050092">
    <property type="entry name" value="RNase_H"/>
</dbReference>
<dbReference type="InterPro" id="IPR002156">
    <property type="entry name" value="RNaseH_domain"/>
</dbReference>
<dbReference type="Proteomes" id="UP000070444">
    <property type="component" value="Unassembled WGS sequence"/>
</dbReference>
<dbReference type="GO" id="GO:0043137">
    <property type="term" value="P:DNA replication, removal of RNA primer"/>
    <property type="evidence" value="ECO:0007669"/>
    <property type="project" value="TreeGrafter"/>
</dbReference>
<dbReference type="Pfam" id="PF01693">
    <property type="entry name" value="Cauli_VI"/>
    <property type="match status" value="1"/>
</dbReference>
<dbReference type="AlphaFoldDB" id="A0A137PAI6"/>
<evidence type="ECO:0000313" key="4">
    <source>
        <dbReference type="Proteomes" id="UP000070444"/>
    </source>
</evidence>
<dbReference type="STRING" id="796925.A0A137PAI6"/>
<dbReference type="InterPro" id="IPR036397">
    <property type="entry name" value="RNaseH_sf"/>
</dbReference>
<dbReference type="PROSITE" id="PS50879">
    <property type="entry name" value="RNASE_H_1"/>
    <property type="match status" value="1"/>
</dbReference>
<gene>
    <name evidence="3" type="ORF">CONCODRAFT_16513</name>
</gene>
<dbReference type="Pfam" id="PF00075">
    <property type="entry name" value="RNase_H"/>
    <property type="match status" value="1"/>
</dbReference>
<dbReference type="GO" id="GO:0003676">
    <property type="term" value="F:nucleic acid binding"/>
    <property type="evidence" value="ECO:0007669"/>
    <property type="project" value="InterPro"/>
</dbReference>
<dbReference type="OrthoDB" id="128665at2759"/>
<dbReference type="Gene3D" id="3.40.970.10">
    <property type="entry name" value="Ribonuclease H1, N-terminal domain"/>
    <property type="match status" value="1"/>
</dbReference>
<accession>A0A137PAI6</accession>
<evidence type="ECO:0000313" key="3">
    <source>
        <dbReference type="EMBL" id="KXN72017.1"/>
    </source>
</evidence>
<keyword evidence="4" id="KW-1185">Reference proteome</keyword>
<dbReference type="EMBL" id="KQ964462">
    <property type="protein sequence ID" value="KXN72017.1"/>
    <property type="molecule type" value="Genomic_DNA"/>
</dbReference>